<dbReference type="OrthoDB" id="9775804at2"/>
<dbReference type="InterPro" id="IPR000182">
    <property type="entry name" value="GNAT_dom"/>
</dbReference>
<dbReference type="InterPro" id="IPR016181">
    <property type="entry name" value="Acyl_CoA_acyltransferase"/>
</dbReference>
<protein>
    <recommendedName>
        <fullName evidence="1">N-acetyltransferase domain-containing protein</fullName>
    </recommendedName>
</protein>
<dbReference type="PANTHER" id="PTHR13538">
    <property type="entry name" value="N-ACETYLTRANSFERASE 6"/>
    <property type="match status" value="1"/>
</dbReference>
<dbReference type="Gene3D" id="3.40.630.30">
    <property type="match status" value="1"/>
</dbReference>
<accession>A0A430B7Z7</accession>
<evidence type="ECO:0000313" key="2">
    <source>
        <dbReference type="EMBL" id="RSU16439.1"/>
    </source>
</evidence>
<feature type="domain" description="N-acetyltransferase" evidence="1">
    <location>
        <begin position="11"/>
        <end position="158"/>
    </location>
</feature>
<dbReference type="EMBL" id="NGKB01000002">
    <property type="protein sequence ID" value="RSU16439.1"/>
    <property type="molecule type" value="Genomic_DNA"/>
</dbReference>
<name>A0A430B7Z7_9ENTE</name>
<dbReference type="PANTHER" id="PTHR13538:SF4">
    <property type="entry name" value="N-ALPHA-ACETYLTRANSFERASE 80"/>
    <property type="match status" value="1"/>
</dbReference>
<proteinExistence type="predicted"/>
<dbReference type="CDD" id="cd04301">
    <property type="entry name" value="NAT_SF"/>
    <property type="match status" value="1"/>
</dbReference>
<dbReference type="GO" id="GO:0005737">
    <property type="term" value="C:cytoplasm"/>
    <property type="evidence" value="ECO:0007669"/>
    <property type="project" value="TreeGrafter"/>
</dbReference>
<keyword evidence="3" id="KW-1185">Reference proteome</keyword>
<dbReference type="PROSITE" id="PS51186">
    <property type="entry name" value="GNAT"/>
    <property type="match status" value="1"/>
</dbReference>
<dbReference type="Pfam" id="PF00583">
    <property type="entry name" value="Acetyltransf_1"/>
    <property type="match status" value="1"/>
</dbReference>
<comment type="caution">
    <text evidence="2">The sequence shown here is derived from an EMBL/GenBank/DDBJ whole genome shotgun (WGS) entry which is preliminary data.</text>
</comment>
<reference evidence="2 3" key="1">
    <citation type="submission" date="2017-05" db="EMBL/GenBank/DDBJ databases">
        <title>Vagococcus spp. assemblies.</title>
        <authorList>
            <person name="Gulvik C.A."/>
        </authorList>
    </citation>
    <scope>NUCLEOTIDE SEQUENCE [LARGE SCALE GENOMIC DNA]</scope>
    <source>
        <strain evidence="2 3">SS1714</strain>
    </source>
</reference>
<dbReference type="Proteomes" id="UP000288028">
    <property type="component" value="Unassembled WGS sequence"/>
</dbReference>
<sequence length="161" mass="18277">MKRSGKDGKTATLRRVLFGSIEYWAGVQLRNELLKKTSGKELITTLPIEEKNNFHLVVIVEGEVVGTLMLSRMNQTTMRIEQVAISKKVQGQGLGITLIEYAEEFSSELGFQHVFLTGRESAWSFYEKLGYQGNDVVEMNGTIRIKEFNKIIRVKEMETNG</sequence>
<evidence type="ECO:0000259" key="1">
    <source>
        <dbReference type="PROSITE" id="PS51186"/>
    </source>
</evidence>
<dbReference type="SUPFAM" id="SSF55729">
    <property type="entry name" value="Acyl-CoA N-acyltransferases (Nat)"/>
    <property type="match status" value="1"/>
</dbReference>
<organism evidence="2 3">
    <name type="scientific">Vagococcus carniphilus</name>
    <dbReference type="NCBI Taxonomy" id="218144"/>
    <lineage>
        <taxon>Bacteria</taxon>
        <taxon>Bacillati</taxon>
        <taxon>Bacillota</taxon>
        <taxon>Bacilli</taxon>
        <taxon>Lactobacillales</taxon>
        <taxon>Enterococcaceae</taxon>
        <taxon>Vagococcus</taxon>
    </lineage>
</organism>
<dbReference type="InterPro" id="IPR039840">
    <property type="entry name" value="NAA80"/>
</dbReference>
<evidence type="ECO:0000313" key="3">
    <source>
        <dbReference type="Proteomes" id="UP000288028"/>
    </source>
</evidence>
<dbReference type="AlphaFoldDB" id="A0A430B7Z7"/>
<dbReference type="GO" id="GO:1905502">
    <property type="term" value="F:acetyl-CoA binding"/>
    <property type="evidence" value="ECO:0007669"/>
    <property type="project" value="TreeGrafter"/>
</dbReference>
<gene>
    <name evidence="2" type="ORF">CBF28_02615</name>
</gene>
<dbReference type="GO" id="GO:0008080">
    <property type="term" value="F:N-acetyltransferase activity"/>
    <property type="evidence" value="ECO:0007669"/>
    <property type="project" value="InterPro"/>
</dbReference>